<dbReference type="Pfam" id="PF08240">
    <property type="entry name" value="ADH_N"/>
    <property type="match status" value="1"/>
</dbReference>
<dbReference type="AlphaFoldDB" id="A0A0P7BSW5"/>
<dbReference type="SMART" id="SM00829">
    <property type="entry name" value="PKS_ER"/>
    <property type="match status" value="1"/>
</dbReference>
<sequence>MQAIRIHPAASSITPFSASNPAPPSSLVLDQDVEIPQPKPGQALVRVHAATVTRGELTWPESYRKDFHIPGYDVYGVVESVEGLSEFKPGDEVFAMVHTRRGSTWAEYAVVDAHELALKPKNLRWAEAATVPMSALTAWQALFVKAGVPEPGVDAPKTTGSLSRVLVTGASGAVGSYIVQLAALVGLSVVAASSSNQRNGQFLRSLGAAETIEYADMRHHSFDLIIDTVGGEPLSQSWSIISNDGTLVSVDSSSFAFANSPPEGKEAVNAIFFIVEPSGKQLGKISRALEVGLVRPFLAHTFPLAEARAAYEKASGRTDRRGKVVLVIRP</sequence>
<dbReference type="SUPFAM" id="SSF51735">
    <property type="entry name" value="NAD(P)-binding Rossmann-fold domains"/>
    <property type="match status" value="1"/>
</dbReference>
<dbReference type="Pfam" id="PF13602">
    <property type="entry name" value="ADH_zinc_N_2"/>
    <property type="match status" value="1"/>
</dbReference>
<dbReference type="PANTHER" id="PTHR43482:SF4">
    <property type="entry name" value="ALCOHOL DEHYDROGENASE, PUTATIVE (AFU_ORTHOLOGUE AFUA_7G06260)-RELATED"/>
    <property type="match status" value="1"/>
</dbReference>
<comment type="caution">
    <text evidence="2">The sequence shown here is derived from an EMBL/GenBank/DDBJ whole genome shotgun (WGS) entry which is preliminary data.</text>
</comment>
<dbReference type="Gene3D" id="3.40.50.720">
    <property type="entry name" value="NAD(P)-binding Rossmann-like Domain"/>
    <property type="match status" value="1"/>
</dbReference>
<protein>
    <recommendedName>
        <fullName evidence="1">Enoyl reductase (ER) domain-containing protein</fullName>
    </recommendedName>
</protein>
<evidence type="ECO:0000313" key="3">
    <source>
        <dbReference type="Proteomes" id="UP000050424"/>
    </source>
</evidence>
<dbReference type="OrthoDB" id="3509362at2759"/>
<dbReference type="SUPFAM" id="SSF50129">
    <property type="entry name" value="GroES-like"/>
    <property type="match status" value="1"/>
</dbReference>
<keyword evidence="3" id="KW-1185">Reference proteome</keyword>
<dbReference type="InterPro" id="IPR036291">
    <property type="entry name" value="NAD(P)-bd_dom_sf"/>
</dbReference>
<dbReference type="Proteomes" id="UP000050424">
    <property type="component" value="Unassembled WGS sequence"/>
</dbReference>
<dbReference type="CDD" id="cd05289">
    <property type="entry name" value="MDR_like_2"/>
    <property type="match status" value="1"/>
</dbReference>
<dbReference type="InterPro" id="IPR052585">
    <property type="entry name" value="Lipid_raft_assoc_Zn_ADH"/>
</dbReference>
<evidence type="ECO:0000259" key="1">
    <source>
        <dbReference type="SMART" id="SM00829"/>
    </source>
</evidence>
<organism evidence="2 3">
    <name type="scientific">Neonectria ditissima</name>
    <dbReference type="NCBI Taxonomy" id="78410"/>
    <lineage>
        <taxon>Eukaryota</taxon>
        <taxon>Fungi</taxon>
        <taxon>Dikarya</taxon>
        <taxon>Ascomycota</taxon>
        <taxon>Pezizomycotina</taxon>
        <taxon>Sordariomycetes</taxon>
        <taxon>Hypocreomycetidae</taxon>
        <taxon>Hypocreales</taxon>
        <taxon>Nectriaceae</taxon>
        <taxon>Neonectria</taxon>
    </lineage>
</organism>
<dbReference type="GO" id="GO:0016491">
    <property type="term" value="F:oxidoreductase activity"/>
    <property type="evidence" value="ECO:0007669"/>
    <property type="project" value="InterPro"/>
</dbReference>
<dbReference type="InterPro" id="IPR013154">
    <property type="entry name" value="ADH-like_N"/>
</dbReference>
<reference evidence="2 3" key="1">
    <citation type="submission" date="2015-09" db="EMBL/GenBank/DDBJ databases">
        <title>Draft genome of a European isolate of the apple canker pathogen Neonectria ditissima.</title>
        <authorList>
            <person name="Gomez-Cortecero A."/>
            <person name="Harrison R.J."/>
            <person name="Armitage A.D."/>
        </authorList>
    </citation>
    <scope>NUCLEOTIDE SEQUENCE [LARGE SCALE GENOMIC DNA]</scope>
    <source>
        <strain evidence="2 3">R09/05</strain>
    </source>
</reference>
<name>A0A0P7BSW5_9HYPO</name>
<dbReference type="InterPro" id="IPR011032">
    <property type="entry name" value="GroES-like_sf"/>
</dbReference>
<dbReference type="EMBL" id="LKCW01000033">
    <property type="protein sequence ID" value="KPM43430.1"/>
    <property type="molecule type" value="Genomic_DNA"/>
</dbReference>
<dbReference type="InterPro" id="IPR020843">
    <property type="entry name" value="ER"/>
</dbReference>
<feature type="domain" description="Enoyl reductase (ER)" evidence="1">
    <location>
        <begin position="22"/>
        <end position="326"/>
    </location>
</feature>
<dbReference type="Gene3D" id="3.90.180.10">
    <property type="entry name" value="Medium-chain alcohol dehydrogenases, catalytic domain"/>
    <property type="match status" value="1"/>
</dbReference>
<evidence type="ECO:0000313" key="2">
    <source>
        <dbReference type="EMBL" id="KPM43430.1"/>
    </source>
</evidence>
<proteinExistence type="predicted"/>
<accession>A0A0P7BSW5</accession>
<dbReference type="STRING" id="78410.A0A0P7BSW5"/>
<dbReference type="PANTHER" id="PTHR43482">
    <property type="entry name" value="PROTEIN AST1-RELATED"/>
    <property type="match status" value="1"/>
</dbReference>
<gene>
    <name evidence="2" type="ORF">AK830_g3112</name>
</gene>